<evidence type="ECO:0000313" key="4">
    <source>
        <dbReference type="Proteomes" id="UP000748531"/>
    </source>
</evidence>
<dbReference type="GO" id="GO:1904273">
    <property type="term" value="P:L-alanine import across plasma membrane"/>
    <property type="evidence" value="ECO:0007669"/>
    <property type="project" value="TreeGrafter"/>
</dbReference>
<gene>
    <name evidence="3" type="ORF">PHET_03282</name>
</gene>
<feature type="transmembrane region" description="Helical" evidence="1">
    <location>
        <begin position="62"/>
        <end position="85"/>
    </location>
</feature>
<reference evidence="3" key="1">
    <citation type="submission" date="2019-05" db="EMBL/GenBank/DDBJ databases">
        <title>Annotation for the trematode Paragonimus heterotremus.</title>
        <authorList>
            <person name="Choi Y.-J."/>
        </authorList>
    </citation>
    <scope>NUCLEOTIDE SEQUENCE</scope>
    <source>
        <strain evidence="3">LC</strain>
    </source>
</reference>
<dbReference type="GO" id="GO:0015823">
    <property type="term" value="P:phenylalanine transport"/>
    <property type="evidence" value="ECO:0007669"/>
    <property type="project" value="TreeGrafter"/>
</dbReference>
<dbReference type="GO" id="GO:0016323">
    <property type="term" value="C:basolateral plasma membrane"/>
    <property type="evidence" value="ECO:0007669"/>
    <property type="project" value="TreeGrafter"/>
</dbReference>
<dbReference type="PANTHER" id="PTHR46673">
    <property type="entry name" value="4F2 CELL-SURFACE ANTIGEN HEAVY CHAIN"/>
    <property type="match status" value="1"/>
</dbReference>
<dbReference type="InterPro" id="IPR031984">
    <property type="entry name" value="SLC3A2_N"/>
</dbReference>
<dbReference type="Proteomes" id="UP000748531">
    <property type="component" value="Unassembled WGS sequence"/>
</dbReference>
<dbReference type="PANTHER" id="PTHR46673:SF1">
    <property type="entry name" value="4F2 CELL-SURFACE ANTIGEN HEAVY CHAIN"/>
    <property type="match status" value="1"/>
</dbReference>
<dbReference type="OrthoDB" id="6277157at2759"/>
<sequence>MASTREYCVYTLDDNDDRGSVIDMPTNTTAENGEPRKMNPYLTREELGVVEDVEPIWRRLRIGLLATFCGIWVALLVSVITIVVLSEKCPPRPDLKFWQSKVAYYVDPFAFKDSDGNWIGDLNGLRSELSYIRDSIGAGFVILTSIFQGHFTNNGRSLGQVTDFEVIDPVLGTMSDFRNLLKIFRKQGLEVVISLDINGVAENHTWAKNPDYLQRYDFSRNLKVRKLVDDSSSFHGRSRVLIVDSGDVGYGLGDTEDGSLTFLGSTEQPGGHLVFHRQFVINRGWKKNSTALQLSTIIGYSNTSGSQKTALALPSATDVDWRHDDLLATAAIFLLPGTPIVYYGSELGTRLAKIAQPPGKVYPMNKVPNVYESADESVLTCQLPMPWDKTGKRFSNDPNRTDQFPSYLKTYRVSETLEIESKRLEVFIRKAVGFPAFVIVFDNPLLAPDEQRAGIVIDLSGVCGNVIARVVQPQRAISEDMQFKTENIYISMDSDPSIHVFECLHK</sequence>
<keyword evidence="4" id="KW-1185">Reference proteome</keyword>
<dbReference type="GO" id="GO:1903801">
    <property type="term" value="P:L-leucine import across plasma membrane"/>
    <property type="evidence" value="ECO:0007669"/>
    <property type="project" value="TreeGrafter"/>
</dbReference>
<feature type="domain" description="Glycosyl hydrolase family 13 catalytic" evidence="2">
    <location>
        <begin position="103"/>
        <end position="378"/>
    </location>
</feature>
<evidence type="ECO:0000259" key="2">
    <source>
        <dbReference type="SMART" id="SM00642"/>
    </source>
</evidence>
<dbReference type="Pfam" id="PF16028">
    <property type="entry name" value="SLC3A2_N"/>
    <property type="match status" value="1"/>
</dbReference>
<keyword evidence="1" id="KW-1133">Transmembrane helix</keyword>
<keyword evidence="1" id="KW-0812">Transmembrane</keyword>
<evidence type="ECO:0000256" key="1">
    <source>
        <dbReference type="SAM" id="Phobius"/>
    </source>
</evidence>
<dbReference type="GO" id="GO:0015180">
    <property type="term" value="F:L-alanine transmembrane transporter activity"/>
    <property type="evidence" value="ECO:0007669"/>
    <property type="project" value="TreeGrafter"/>
</dbReference>
<protein>
    <recommendedName>
        <fullName evidence="2">Glycosyl hydrolase family 13 catalytic domain-containing protein</fullName>
    </recommendedName>
</protein>
<dbReference type="GO" id="GO:0015173">
    <property type="term" value="F:aromatic amino acid transmembrane transporter activity"/>
    <property type="evidence" value="ECO:0007669"/>
    <property type="project" value="TreeGrafter"/>
</dbReference>
<accession>A0A8J4SPK7</accession>
<comment type="caution">
    <text evidence="3">The sequence shown here is derived from an EMBL/GenBank/DDBJ whole genome shotgun (WGS) entry which is preliminary data.</text>
</comment>
<dbReference type="GO" id="GO:0016324">
    <property type="term" value="C:apical plasma membrane"/>
    <property type="evidence" value="ECO:0007669"/>
    <property type="project" value="TreeGrafter"/>
</dbReference>
<proteinExistence type="predicted"/>
<dbReference type="GO" id="GO:0005975">
    <property type="term" value="P:carbohydrate metabolic process"/>
    <property type="evidence" value="ECO:0007669"/>
    <property type="project" value="InterPro"/>
</dbReference>
<dbReference type="SMART" id="SM00642">
    <property type="entry name" value="Aamy"/>
    <property type="match status" value="1"/>
</dbReference>
<organism evidence="3 4">
    <name type="scientific">Paragonimus heterotremus</name>
    <dbReference type="NCBI Taxonomy" id="100268"/>
    <lineage>
        <taxon>Eukaryota</taxon>
        <taxon>Metazoa</taxon>
        <taxon>Spiralia</taxon>
        <taxon>Lophotrochozoa</taxon>
        <taxon>Platyhelminthes</taxon>
        <taxon>Trematoda</taxon>
        <taxon>Digenea</taxon>
        <taxon>Plagiorchiida</taxon>
        <taxon>Troglotremata</taxon>
        <taxon>Troglotrematidae</taxon>
        <taxon>Paragonimus</taxon>
    </lineage>
</organism>
<dbReference type="AlphaFoldDB" id="A0A8J4SPK7"/>
<dbReference type="Pfam" id="PF00128">
    <property type="entry name" value="Alpha-amylase"/>
    <property type="match status" value="1"/>
</dbReference>
<dbReference type="EMBL" id="LUCH01001197">
    <property type="protein sequence ID" value="KAF5403488.1"/>
    <property type="molecule type" value="Genomic_DNA"/>
</dbReference>
<dbReference type="InterPro" id="IPR017853">
    <property type="entry name" value="GH"/>
</dbReference>
<dbReference type="Gene3D" id="3.20.20.80">
    <property type="entry name" value="Glycosidases"/>
    <property type="match status" value="1"/>
</dbReference>
<keyword evidence="1" id="KW-0472">Membrane</keyword>
<dbReference type="InterPro" id="IPR006047">
    <property type="entry name" value="GH13_cat_dom"/>
</dbReference>
<evidence type="ECO:0000313" key="3">
    <source>
        <dbReference type="EMBL" id="KAF5403488.1"/>
    </source>
</evidence>
<name>A0A8J4SPK7_9TREM</name>
<dbReference type="InterPro" id="IPR042280">
    <property type="entry name" value="SLC3A2"/>
</dbReference>
<dbReference type="GO" id="GO:0015190">
    <property type="term" value="F:L-leucine transmembrane transporter activity"/>
    <property type="evidence" value="ECO:0007669"/>
    <property type="project" value="TreeGrafter"/>
</dbReference>
<dbReference type="SUPFAM" id="SSF51445">
    <property type="entry name" value="(Trans)glycosidases"/>
    <property type="match status" value="1"/>
</dbReference>